<dbReference type="KEGG" id="lpv:HYN51_01370"/>
<keyword evidence="5" id="KW-0805">Transcription regulation</keyword>
<dbReference type="InterPro" id="IPR036388">
    <property type="entry name" value="WH-like_DNA-bd_sf"/>
</dbReference>
<gene>
    <name evidence="7" type="ORF">HYN51_01370</name>
</gene>
<dbReference type="AlphaFoldDB" id="A0A2Y9TUF0"/>
<organism evidence="7 8">
    <name type="scientific">Limnobaculum parvum</name>
    <dbReference type="NCBI Taxonomy" id="2172103"/>
    <lineage>
        <taxon>Bacteria</taxon>
        <taxon>Pseudomonadati</taxon>
        <taxon>Pseudomonadota</taxon>
        <taxon>Gammaproteobacteria</taxon>
        <taxon>Enterobacterales</taxon>
        <taxon>Budviciaceae</taxon>
        <taxon>Limnobaculum</taxon>
    </lineage>
</organism>
<keyword evidence="2" id="KW-0001">2Fe-2S</keyword>
<sequence length="173" mass="19206">MAFVSSGVEYALHCLLYISQRDGIKEANVRDLAELQGVPVDFLAKIFTKLKKSGIVNSTEGARGGFHLARSPESISVKDVVEAVDGNKGLFECKEIRERCAVFDQQAPQWATEGVCSIHRIMLEAEQAMRQVLSQHTLASISATTNKKAPAEFNQQILQWFESRPSNHRVSSE</sequence>
<dbReference type="EMBL" id="CP029185">
    <property type="protein sequence ID" value="AWH87327.1"/>
    <property type="molecule type" value="Genomic_DNA"/>
</dbReference>
<keyword evidence="1" id="KW-0678">Repressor</keyword>
<keyword evidence="6" id="KW-0804">Transcription</keyword>
<dbReference type="InterPro" id="IPR036390">
    <property type="entry name" value="WH_DNA-bd_sf"/>
</dbReference>
<proteinExistence type="predicted"/>
<evidence type="ECO:0000256" key="1">
    <source>
        <dbReference type="ARBA" id="ARBA00022491"/>
    </source>
</evidence>
<keyword evidence="3" id="KW-0408">Iron</keyword>
<keyword evidence="2" id="KW-0479">Metal-binding</keyword>
<dbReference type="Proteomes" id="UP000244908">
    <property type="component" value="Chromosome"/>
</dbReference>
<evidence type="ECO:0000313" key="8">
    <source>
        <dbReference type="Proteomes" id="UP000244908"/>
    </source>
</evidence>
<dbReference type="GO" id="GO:0005829">
    <property type="term" value="C:cytosol"/>
    <property type="evidence" value="ECO:0007669"/>
    <property type="project" value="TreeGrafter"/>
</dbReference>
<dbReference type="SUPFAM" id="SSF46785">
    <property type="entry name" value="Winged helix' DNA-binding domain"/>
    <property type="match status" value="1"/>
</dbReference>
<evidence type="ECO:0000256" key="6">
    <source>
        <dbReference type="ARBA" id="ARBA00023163"/>
    </source>
</evidence>
<dbReference type="InterPro" id="IPR030489">
    <property type="entry name" value="TR_Rrf2-type_CS"/>
</dbReference>
<evidence type="ECO:0000256" key="5">
    <source>
        <dbReference type="ARBA" id="ARBA00023015"/>
    </source>
</evidence>
<dbReference type="OrthoDB" id="9808360at2"/>
<accession>A0A2Y9TUF0</accession>
<evidence type="ECO:0000313" key="7">
    <source>
        <dbReference type="EMBL" id="AWH87327.1"/>
    </source>
</evidence>
<reference evidence="7 8" key="1">
    <citation type="journal article" date="2019" name="Int. J. Syst. Evol. Microbiol.">
        <title>Limnobaculum parvum gen. nov., sp. nov., isolated from a freshwater lake.</title>
        <authorList>
            <person name="Baek C."/>
            <person name="Shin S.K."/>
            <person name="Yi H."/>
        </authorList>
    </citation>
    <scope>NUCLEOTIDE SEQUENCE [LARGE SCALE GENOMIC DNA]</scope>
    <source>
        <strain evidence="7 8">HYN0051</strain>
    </source>
</reference>
<dbReference type="PROSITE" id="PS01332">
    <property type="entry name" value="HTH_RRF2_1"/>
    <property type="match status" value="1"/>
</dbReference>
<protein>
    <submittedName>
        <fullName evidence="7">Rrf2 family transcriptional regulator</fullName>
    </submittedName>
</protein>
<dbReference type="InterPro" id="IPR000944">
    <property type="entry name" value="Tscrpt_reg_Rrf2"/>
</dbReference>
<dbReference type="GO" id="GO:0003700">
    <property type="term" value="F:DNA-binding transcription factor activity"/>
    <property type="evidence" value="ECO:0007669"/>
    <property type="project" value="TreeGrafter"/>
</dbReference>
<keyword evidence="8" id="KW-1185">Reference proteome</keyword>
<name>A0A2Y9TUF0_9GAMM</name>
<evidence type="ECO:0000256" key="3">
    <source>
        <dbReference type="ARBA" id="ARBA00023004"/>
    </source>
</evidence>
<evidence type="ECO:0000256" key="2">
    <source>
        <dbReference type="ARBA" id="ARBA00022714"/>
    </source>
</evidence>
<dbReference type="GO" id="GO:0051537">
    <property type="term" value="F:2 iron, 2 sulfur cluster binding"/>
    <property type="evidence" value="ECO:0007669"/>
    <property type="project" value="UniProtKB-KW"/>
</dbReference>
<dbReference type="PANTHER" id="PTHR33221:SF13">
    <property type="entry name" value="TRANSCRIPTIONAL REGULATOR-RELATED"/>
    <property type="match status" value="1"/>
</dbReference>
<dbReference type="PANTHER" id="PTHR33221">
    <property type="entry name" value="WINGED HELIX-TURN-HELIX TRANSCRIPTIONAL REGULATOR, RRF2 FAMILY"/>
    <property type="match status" value="1"/>
</dbReference>
<dbReference type="NCBIfam" id="TIGR00738">
    <property type="entry name" value="rrf2_super"/>
    <property type="match status" value="1"/>
</dbReference>
<keyword evidence="4" id="KW-0411">Iron-sulfur</keyword>
<dbReference type="RefSeq" id="WP_108899416.1">
    <property type="nucleotide sequence ID" value="NZ_CP029185.2"/>
</dbReference>
<evidence type="ECO:0000256" key="4">
    <source>
        <dbReference type="ARBA" id="ARBA00023014"/>
    </source>
</evidence>
<dbReference type="PROSITE" id="PS51197">
    <property type="entry name" value="HTH_RRF2_2"/>
    <property type="match status" value="1"/>
</dbReference>
<dbReference type="Pfam" id="PF02082">
    <property type="entry name" value="Rrf2"/>
    <property type="match status" value="1"/>
</dbReference>
<dbReference type="Gene3D" id="1.10.10.10">
    <property type="entry name" value="Winged helix-like DNA-binding domain superfamily/Winged helix DNA-binding domain"/>
    <property type="match status" value="1"/>
</dbReference>